<protein>
    <recommendedName>
        <fullName evidence="3">Isopenicillin N synthase-like Fe(2+) 2OG dioxygenase domain-containing protein</fullName>
    </recommendedName>
</protein>
<dbReference type="Gene3D" id="2.60.120.330">
    <property type="entry name" value="B-lactam Antibiotic, Isopenicillin N Synthase, Chain"/>
    <property type="match status" value="1"/>
</dbReference>
<accession>A0A0S3RDW2</accession>
<evidence type="ECO:0000313" key="2">
    <source>
        <dbReference type="Proteomes" id="UP000291084"/>
    </source>
</evidence>
<feature type="non-terminal residue" evidence="1">
    <location>
        <position position="1"/>
    </location>
</feature>
<proteinExistence type="predicted"/>
<name>A0A0S3RDW2_PHAAN</name>
<dbReference type="AlphaFoldDB" id="A0A0S3RDW2"/>
<dbReference type="EMBL" id="AP015035">
    <property type="protein sequence ID" value="BAT78720.1"/>
    <property type="molecule type" value="Genomic_DNA"/>
</dbReference>
<reference evidence="1 2" key="1">
    <citation type="journal article" date="2015" name="Sci. Rep.">
        <title>The power of single molecule real-time sequencing technology in the de novo assembly of a eukaryotic genome.</title>
        <authorList>
            <person name="Sakai H."/>
            <person name="Naito K."/>
            <person name="Ogiso-Tanaka E."/>
            <person name="Takahashi Y."/>
            <person name="Iseki K."/>
            <person name="Muto C."/>
            <person name="Satou K."/>
            <person name="Teruya K."/>
            <person name="Shiroma A."/>
            <person name="Shimoji M."/>
            <person name="Hirano T."/>
            <person name="Itoh T."/>
            <person name="Kaga A."/>
            <person name="Tomooka N."/>
        </authorList>
    </citation>
    <scope>NUCLEOTIDE SEQUENCE [LARGE SCALE GENOMIC DNA]</scope>
    <source>
        <strain evidence="2">cv. Shumari</strain>
    </source>
</reference>
<dbReference type="SUPFAM" id="SSF51197">
    <property type="entry name" value="Clavaminate synthase-like"/>
    <property type="match status" value="1"/>
</dbReference>
<evidence type="ECO:0008006" key="3">
    <source>
        <dbReference type="Google" id="ProtNLM"/>
    </source>
</evidence>
<gene>
    <name evidence="1" type="primary">Vigan.02G144000</name>
    <name evidence="1" type="ORF">VIGAN_02144000</name>
</gene>
<dbReference type="OrthoDB" id="288590at2759"/>
<evidence type="ECO:0000313" key="1">
    <source>
        <dbReference type="EMBL" id="BAT78720.1"/>
    </source>
</evidence>
<dbReference type="InterPro" id="IPR027443">
    <property type="entry name" value="IPNS-like_sf"/>
</dbReference>
<organism evidence="1 2">
    <name type="scientific">Vigna angularis var. angularis</name>
    <dbReference type="NCBI Taxonomy" id="157739"/>
    <lineage>
        <taxon>Eukaryota</taxon>
        <taxon>Viridiplantae</taxon>
        <taxon>Streptophyta</taxon>
        <taxon>Embryophyta</taxon>
        <taxon>Tracheophyta</taxon>
        <taxon>Spermatophyta</taxon>
        <taxon>Magnoliopsida</taxon>
        <taxon>eudicotyledons</taxon>
        <taxon>Gunneridae</taxon>
        <taxon>Pentapetalae</taxon>
        <taxon>rosids</taxon>
        <taxon>fabids</taxon>
        <taxon>Fabales</taxon>
        <taxon>Fabaceae</taxon>
        <taxon>Papilionoideae</taxon>
        <taxon>50 kb inversion clade</taxon>
        <taxon>NPAAA clade</taxon>
        <taxon>indigoferoid/millettioid clade</taxon>
        <taxon>Phaseoleae</taxon>
        <taxon>Vigna</taxon>
    </lineage>
</organism>
<dbReference type="Proteomes" id="UP000291084">
    <property type="component" value="Chromosome 2"/>
</dbReference>
<sequence length="82" mass="9754">KSCVHRAVVNKYKERKSLAFFLCPKEDKVLRAPDEVVEMDGTKQYPDFTWSHLLHFTQNHYRADQTTLPNFFNWFLSSKTTD</sequence>
<keyword evidence="2" id="KW-1185">Reference proteome</keyword>